<reference evidence="1 2" key="1">
    <citation type="journal article" date="2019" name="G3 (Bethesda)">
        <title>Sequencing of a Wild Apple (Malus baccata) Genome Unravels the Differences Between Cultivated and Wild Apple Species Regarding Disease Resistance and Cold Tolerance.</title>
        <authorList>
            <person name="Chen X."/>
        </authorList>
    </citation>
    <scope>NUCLEOTIDE SEQUENCE [LARGE SCALE GENOMIC DNA]</scope>
    <source>
        <strain evidence="2">cv. Shandingzi</strain>
        <tissue evidence="1">Leaves</tissue>
    </source>
</reference>
<evidence type="ECO:0000313" key="2">
    <source>
        <dbReference type="Proteomes" id="UP000315295"/>
    </source>
</evidence>
<name>A0A540LIV1_MALBA</name>
<accession>A0A540LIV1</accession>
<dbReference type="AlphaFoldDB" id="A0A540LIV1"/>
<comment type="caution">
    <text evidence="1">The sequence shown here is derived from an EMBL/GenBank/DDBJ whole genome shotgun (WGS) entry which is preliminary data.</text>
</comment>
<evidence type="ECO:0000313" key="1">
    <source>
        <dbReference type="EMBL" id="TQD86232.1"/>
    </source>
</evidence>
<organism evidence="1 2">
    <name type="scientific">Malus baccata</name>
    <name type="common">Siberian crab apple</name>
    <name type="synonym">Pyrus baccata</name>
    <dbReference type="NCBI Taxonomy" id="106549"/>
    <lineage>
        <taxon>Eukaryota</taxon>
        <taxon>Viridiplantae</taxon>
        <taxon>Streptophyta</taxon>
        <taxon>Embryophyta</taxon>
        <taxon>Tracheophyta</taxon>
        <taxon>Spermatophyta</taxon>
        <taxon>Magnoliopsida</taxon>
        <taxon>eudicotyledons</taxon>
        <taxon>Gunneridae</taxon>
        <taxon>Pentapetalae</taxon>
        <taxon>rosids</taxon>
        <taxon>fabids</taxon>
        <taxon>Rosales</taxon>
        <taxon>Rosaceae</taxon>
        <taxon>Amygdaloideae</taxon>
        <taxon>Maleae</taxon>
        <taxon>Malus</taxon>
    </lineage>
</organism>
<protein>
    <submittedName>
        <fullName evidence="1">Uncharacterized protein</fullName>
    </submittedName>
</protein>
<dbReference type="EMBL" id="VIEB01000572">
    <property type="protein sequence ID" value="TQD86232.1"/>
    <property type="molecule type" value="Genomic_DNA"/>
</dbReference>
<dbReference type="Proteomes" id="UP000315295">
    <property type="component" value="Unassembled WGS sequence"/>
</dbReference>
<keyword evidence="2" id="KW-1185">Reference proteome</keyword>
<gene>
    <name evidence="1" type="ORF">C1H46_028202</name>
</gene>
<proteinExistence type="predicted"/>
<sequence>MVQLEAANLLMEEAALNGGLILDGASAWVYFWGDSLGTVHVDSKRRFEYVKCRSPIAPFPQYLALTFRDY</sequence>